<evidence type="ECO:0000313" key="2">
    <source>
        <dbReference type="EMBL" id="RCG27848.1"/>
    </source>
</evidence>
<evidence type="ECO:0000256" key="1">
    <source>
        <dbReference type="SAM" id="SignalP"/>
    </source>
</evidence>
<dbReference type="OrthoDB" id="1157227at2"/>
<protein>
    <submittedName>
        <fullName evidence="2">Uncharacterized protein</fullName>
    </submittedName>
</protein>
<dbReference type="RefSeq" id="WP_114031373.1">
    <property type="nucleotide sequence ID" value="NZ_QOIL01000015.1"/>
</dbReference>
<reference evidence="2 3" key="1">
    <citation type="submission" date="2018-06" db="EMBL/GenBank/DDBJ databases">
        <title>Sphaerisporangium craniellae sp. nov., isolated from a marine sponge in the South China Sea.</title>
        <authorList>
            <person name="Li L."/>
        </authorList>
    </citation>
    <scope>NUCLEOTIDE SEQUENCE [LARGE SCALE GENOMIC DNA]</scope>
    <source>
        <strain evidence="2 3">CCTCC AA 208026</strain>
    </source>
</reference>
<accession>A0A367FBX6</accession>
<sequence length="311" mass="34277">MLRRKLASLVLTASAIAVIGLTGTADAAVGDADLAYRWAPVHYQDSASSKYTADYLAPVDYDGDWNTRNNWDNLDANVSRLVGTVYYSVVETDTHWFITYGFFHPRDWKTLGPHENDMEGLLLTVRKDGSQYGALQAMVTLSHDNFYSYTPPGSPFTGGRENIDGTLIMQNWDGQPHPTGFQEAKGHGYKAWNGGGFPGGDGIVYYPSRGDGEVPSGGDDRSVAYRLVDIFGAGGLWDRRFDPQPYASWGTFAGDNGRANAAHAPWAWDDMDDGSDLQPGVLATDPAYLISQYFANRGTYSLTYTRNTYRQ</sequence>
<evidence type="ECO:0000313" key="3">
    <source>
        <dbReference type="Proteomes" id="UP000253094"/>
    </source>
</evidence>
<comment type="caution">
    <text evidence="2">The sequence shown here is derived from an EMBL/GenBank/DDBJ whole genome shotgun (WGS) entry which is preliminary data.</text>
</comment>
<dbReference type="EMBL" id="QOIL01000015">
    <property type="protein sequence ID" value="RCG27848.1"/>
    <property type="molecule type" value="Genomic_DNA"/>
</dbReference>
<dbReference type="AlphaFoldDB" id="A0A367FBX6"/>
<feature type="signal peptide" evidence="1">
    <location>
        <begin position="1"/>
        <end position="27"/>
    </location>
</feature>
<organism evidence="2 3">
    <name type="scientific">Sphaerisporangium album</name>
    <dbReference type="NCBI Taxonomy" id="509200"/>
    <lineage>
        <taxon>Bacteria</taxon>
        <taxon>Bacillati</taxon>
        <taxon>Actinomycetota</taxon>
        <taxon>Actinomycetes</taxon>
        <taxon>Streptosporangiales</taxon>
        <taxon>Streptosporangiaceae</taxon>
        <taxon>Sphaerisporangium</taxon>
    </lineage>
</organism>
<gene>
    <name evidence="2" type="ORF">DQ384_25310</name>
</gene>
<proteinExistence type="predicted"/>
<keyword evidence="1" id="KW-0732">Signal</keyword>
<name>A0A367FBX6_9ACTN</name>
<keyword evidence="3" id="KW-1185">Reference proteome</keyword>
<dbReference type="Proteomes" id="UP000253094">
    <property type="component" value="Unassembled WGS sequence"/>
</dbReference>
<feature type="chain" id="PRO_5016751589" evidence="1">
    <location>
        <begin position="28"/>
        <end position="311"/>
    </location>
</feature>